<dbReference type="InterPro" id="IPR009244">
    <property type="entry name" value="Mediatior_Med7"/>
</dbReference>
<evidence type="ECO:0000313" key="8">
    <source>
        <dbReference type="EMBL" id="CAG8482398.1"/>
    </source>
</evidence>
<protein>
    <recommendedName>
        <fullName evidence="3 7">Mediator of RNA polymerase II transcription subunit 7</fullName>
    </recommendedName>
</protein>
<keyword evidence="5 7" id="KW-0804">Transcription</keyword>
<gene>
    <name evidence="8" type="ORF">DEBURN_LOCUS3736</name>
</gene>
<dbReference type="InterPro" id="IPR044888">
    <property type="entry name" value="Mediatior_Med7_sf"/>
</dbReference>
<comment type="caution">
    <text evidence="8">The sequence shown here is derived from an EMBL/GenBank/DDBJ whole genome shotgun (WGS) entry which is preliminary data.</text>
</comment>
<proteinExistence type="inferred from homology"/>
<dbReference type="PANTHER" id="PTHR21428:SF11">
    <property type="entry name" value="MEDIATOR OF RNA POLYMERASE II TRANSCRIPTION SUBUNIT 7"/>
    <property type="match status" value="1"/>
</dbReference>
<sequence>MTTQNIGSSYPPPPEIYKRYTDENLAKFKQVKEKGIEAIIHENVALPTDFNILDLEPPPPLTEGVYSFFGEFWQVVDRNATLEENGVPQLFPPGKINRAVYLKKLNNSAVFNFVELLDTLVKDPDQAPEKIEQIKHIILNMKYLLNEYRPHQIEQRKKATNEINKRCSEFKSILQNVKNAWKNMDYVKMDIDTDEKSIHPKTDQEKSISSYYINPDTTQKMLNMIDEIE</sequence>
<dbReference type="AlphaFoldDB" id="A0A9N8ZBJ2"/>
<evidence type="ECO:0000256" key="3">
    <source>
        <dbReference type="ARBA" id="ARBA00020631"/>
    </source>
</evidence>
<evidence type="ECO:0000256" key="6">
    <source>
        <dbReference type="ARBA" id="ARBA00023242"/>
    </source>
</evidence>
<dbReference type="OrthoDB" id="10253553at2759"/>
<keyword evidence="7" id="KW-0010">Activator</keyword>
<comment type="subcellular location">
    <subcellularLocation>
        <location evidence="1 7">Nucleus</location>
    </subcellularLocation>
</comment>
<dbReference type="InterPro" id="IPR037212">
    <property type="entry name" value="Med7/Med21-like"/>
</dbReference>
<keyword evidence="4 7" id="KW-0805">Transcription regulation</keyword>
<dbReference type="GO" id="GO:0003712">
    <property type="term" value="F:transcription coregulator activity"/>
    <property type="evidence" value="ECO:0007669"/>
    <property type="project" value="InterPro"/>
</dbReference>
<dbReference type="SUPFAM" id="SSF140718">
    <property type="entry name" value="Mediator hinge subcomplex-like"/>
    <property type="match status" value="1"/>
</dbReference>
<organism evidence="8 9">
    <name type="scientific">Diversispora eburnea</name>
    <dbReference type="NCBI Taxonomy" id="1213867"/>
    <lineage>
        <taxon>Eukaryota</taxon>
        <taxon>Fungi</taxon>
        <taxon>Fungi incertae sedis</taxon>
        <taxon>Mucoromycota</taxon>
        <taxon>Glomeromycotina</taxon>
        <taxon>Glomeromycetes</taxon>
        <taxon>Diversisporales</taxon>
        <taxon>Diversisporaceae</taxon>
        <taxon>Diversispora</taxon>
    </lineage>
</organism>
<accession>A0A9N8ZBJ2</accession>
<keyword evidence="6 7" id="KW-0539">Nucleus</keyword>
<dbReference type="Gene3D" id="6.10.140.200">
    <property type="match status" value="1"/>
</dbReference>
<dbReference type="GO" id="GO:0070847">
    <property type="term" value="C:core mediator complex"/>
    <property type="evidence" value="ECO:0007669"/>
    <property type="project" value="TreeGrafter"/>
</dbReference>
<reference evidence="8" key="1">
    <citation type="submission" date="2021-06" db="EMBL/GenBank/DDBJ databases">
        <authorList>
            <person name="Kallberg Y."/>
            <person name="Tangrot J."/>
            <person name="Rosling A."/>
        </authorList>
    </citation>
    <scope>NUCLEOTIDE SEQUENCE</scope>
    <source>
        <strain evidence="8">AZ414A</strain>
    </source>
</reference>
<evidence type="ECO:0000256" key="1">
    <source>
        <dbReference type="ARBA" id="ARBA00004123"/>
    </source>
</evidence>
<dbReference type="Pfam" id="PF05983">
    <property type="entry name" value="Med7"/>
    <property type="match status" value="1"/>
</dbReference>
<dbReference type="PANTHER" id="PTHR21428">
    <property type="entry name" value="MEDIATOR OF RNA POLYMERASE II TRANSCRIPTION SUBUNIT 7"/>
    <property type="match status" value="1"/>
</dbReference>
<name>A0A9N8ZBJ2_9GLOM</name>
<evidence type="ECO:0000256" key="2">
    <source>
        <dbReference type="ARBA" id="ARBA00009994"/>
    </source>
</evidence>
<dbReference type="Gene3D" id="6.10.140.1520">
    <property type="match status" value="1"/>
</dbReference>
<dbReference type="EMBL" id="CAJVPK010000246">
    <property type="protein sequence ID" value="CAG8482398.1"/>
    <property type="molecule type" value="Genomic_DNA"/>
</dbReference>
<evidence type="ECO:0000256" key="4">
    <source>
        <dbReference type="ARBA" id="ARBA00023015"/>
    </source>
</evidence>
<evidence type="ECO:0000256" key="7">
    <source>
        <dbReference type="RuleBase" id="RU364060"/>
    </source>
</evidence>
<dbReference type="Proteomes" id="UP000789706">
    <property type="component" value="Unassembled WGS sequence"/>
</dbReference>
<keyword evidence="9" id="KW-1185">Reference proteome</keyword>
<evidence type="ECO:0000313" key="9">
    <source>
        <dbReference type="Proteomes" id="UP000789706"/>
    </source>
</evidence>
<dbReference type="GO" id="GO:0016592">
    <property type="term" value="C:mediator complex"/>
    <property type="evidence" value="ECO:0007669"/>
    <property type="project" value="InterPro"/>
</dbReference>
<dbReference type="GO" id="GO:0006357">
    <property type="term" value="P:regulation of transcription by RNA polymerase II"/>
    <property type="evidence" value="ECO:0007669"/>
    <property type="project" value="InterPro"/>
</dbReference>
<comment type="subunit">
    <text evidence="7">Component of the Mediator complex.</text>
</comment>
<evidence type="ECO:0000256" key="5">
    <source>
        <dbReference type="ARBA" id="ARBA00023163"/>
    </source>
</evidence>
<comment type="function">
    <text evidence="7">Component of the Mediator complex, a coactivator involved in the regulated transcription of nearly all RNA polymerase II-dependent genes. Mediator functions as a bridge to convey information from gene-specific regulatory proteins to the basal RNA polymerase II transcription machinery.</text>
</comment>
<comment type="similarity">
    <text evidence="2 7">Belongs to the Mediator complex subunit 7 family.</text>
</comment>